<reference evidence="1" key="1">
    <citation type="submission" date="2018-06" db="EMBL/GenBank/DDBJ databases">
        <authorList>
            <person name="Zhirakovskaya E."/>
        </authorList>
    </citation>
    <scope>NUCLEOTIDE SEQUENCE</scope>
</reference>
<name>A0A3B0VGN5_9ZZZZ</name>
<sequence length="183" mass="20945">MLKMEELDQAKDRWQLGHHLFFAYVQSLILVGDKLLRKIDAGDMREAKTALEEATYLLWGVSVTFKLTGGFSQAAYDGYVRPNMFGASEGFSGMWAQDHDYLVKKVMRKFKPFFDNPPDELALSMQNFRQAFAIMYDSHKYVCDKFEGGQPSLLMGEEAQKTAAEMIDTFKRNRMLVLGIPMS</sequence>
<accession>A0A3B0VGN5</accession>
<gene>
    <name evidence="1" type="ORF">MNBD_CHLOROFLEXI01-2876</name>
</gene>
<organism evidence="1">
    <name type="scientific">hydrothermal vent metagenome</name>
    <dbReference type="NCBI Taxonomy" id="652676"/>
    <lineage>
        <taxon>unclassified sequences</taxon>
        <taxon>metagenomes</taxon>
        <taxon>ecological metagenomes</taxon>
    </lineage>
</organism>
<proteinExistence type="predicted"/>
<dbReference type="EMBL" id="UOEU01000949">
    <property type="protein sequence ID" value="VAW42758.1"/>
    <property type="molecule type" value="Genomic_DNA"/>
</dbReference>
<protein>
    <submittedName>
        <fullName evidence="1">Uncharacterized protein</fullName>
    </submittedName>
</protein>
<dbReference type="AlphaFoldDB" id="A0A3B0VGN5"/>
<evidence type="ECO:0000313" key="1">
    <source>
        <dbReference type="EMBL" id="VAW42758.1"/>
    </source>
</evidence>